<proteinExistence type="predicted"/>
<keyword evidence="2" id="KW-1185">Reference proteome</keyword>
<sequence>MEVLKAPLLSLVESSWHTAELHPSQPITNASVNWMNLGTSNTSQLTILSWAV</sequence>
<dbReference type="RefSeq" id="WP_156472459.1">
    <property type="nucleotide sequence ID" value="NZ_JBHUMB010000005.1"/>
</dbReference>
<dbReference type="Proteomes" id="UP001597418">
    <property type="component" value="Unassembled WGS sequence"/>
</dbReference>
<dbReference type="EMBL" id="JBHUMB010000005">
    <property type="protein sequence ID" value="MFD2742401.1"/>
    <property type="molecule type" value="Genomic_DNA"/>
</dbReference>
<protein>
    <submittedName>
        <fullName evidence="1">Uncharacterized protein</fullName>
    </submittedName>
</protein>
<reference evidence="2" key="1">
    <citation type="journal article" date="2019" name="Int. J. Syst. Evol. Microbiol.">
        <title>The Global Catalogue of Microorganisms (GCM) 10K type strain sequencing project: providing services to taxonomists for standard genome sequencing and annotation.</title>
        <authorList>
            <consortium name="The Broad Institute Genomics Platform"/>
            <consortium name="The Broad Institute Genome Sequencing Center for Infectious Disease"/>
            <person name="Wu L."/>
            <person name="Ma J."/>
        </authorList>
    </citation>
    <scope>NUCLEOTIDE SEQUENCE [LARGE SCALE GENOMIC DNA]</scope>
    <source>
        <strain evidence="2">KCTC 42247</strain>
    </source>
</reference>
<gene>
    <name evidence="1" type="ORF">ACFSQ6_03245</name>
</gene>
<accession>A0ABW5UBR2</accession>
<evidence type="ECO:0000313" key="2">
    <source>
        <dbReference type="Proteomes" id="UP001597418"/>
    </source>
</evidence>
<comment type="caution">
    <text evidence="1">The sequence shown here is derived from an EMBL/GenBank/DDBJ whole genome shotgun (WGS) entry which is preliminary data.</text>
</comment>
<name>A0ABW5UBR2_9SPHI</name>
<organism evidence="1 2">
    <name type="scientific">Sphingobacterium populi</name>
    <dbReference type="NCBI Taxonomy" id="1812824"/>
    <lineage>
        <taxon>Bacteria</taxon>
        <taxon>Pseudomonadati</taxon>
        <taxon>Bacteroidota</taxon>
        <taxon>Sphingobacteriia</taxon>
        <taxon>Sphingobacteriales</taxon>
        <taxon>Sphingobacteriaceae</taxon>
        <taxon>Sphingobacterium</taxon>
    </lineage>
</organism>
<evidence type="ECO:0000313" key="1">
    <source>
        <dbReference type="EMBL" id="MFD2742401.1"/>
    </source>
</evidence>